<keyword evidence="3" id="KW-1185">Reference proteome</keyword>
<evidence type="ECO:0000256" key="1">
    <source>
        <dbReference type="SAM" id="Phobius"/>
    </source>
</evidence>
<dbReference type="Proteomes" id="UP000294902">
    <property type="component" value="Unassembled WGS sequence"/>
</dbReference>
<gene>
    <name evidence="2" type="ORF">EDC18_11030</name>
</gene>
<comment type="caution">
    <text evidence="2">The sequence shown here is derived from an EMBL/GenBank/DDBJ whole genome shotgun (WGS) entry which is preliminary data.</text>
</comment>
<sequence>MFKKKAWYMGTIIIGILLFGGSFLLKGEDQKHIMGLLLGVGSGLVGMSIANLYMIYLEQKNPALVKKNTIEYNDERNITIRHKAKAKAGDITQWLIIGISYITILTNAPVWVTLTAVGIFLIYNILGVYFTSKYGKSM</sequence>
<feature type="transmembrane region" description="Helical" evidence="1">
    <location>
        <begin position="110"/>
        <end position="130"/>
    </location>
</feature>
<dbReference type="RefSeq" id="WP_132253533.1">
    <property type="nucleotide sequence ID" value="NZ_SMAL01000010.1"/>
</dbReference>
<evidence type="ECO:0000313" key="3">
    <source>
        <dbReference type="Proteomes" id="UP000294902"/>
    </source>
</evidence>
<feature type="transmembrane region" description="Helical" evidence="1">
    <location>
        <begin position="6"/>
        <end position="25"/>
    </location>
</feature>
<proteinExistence type="predicted"/>
<accession>A0A4R3MI53</accession>
<dbReference type="InterPro" id="IPR019235">
    <property type="entry name" value="DUF2178_TM"/>
</dbReference>
<dbReference type="EMBL" id="SMAL01000010">
    <property type="protein sequence ID" value="TCT12956.1"/>
    <property type="molecule type" value="Genomic_DNA"/>
</dbReference>
<dbReference type="OrthoDB" id="1779735at2"/>
<reference evidence="2 3" key="1">
    <citation type="submission" date="2019-03" db="EMBL/GenBank/DDBJ databases">
        <title>Genomic Encyclopedia of Type Strains, Phase IV (KMG-IV): sequencing the most valuable type-strain genomes for metagenomic binning, comparative biology and taxonomic classification.</title>
        <authorList>
            <person name="Goeker M."/>
        </authorList>
    </citation>
    <scope>NUCLEOTIDE SEQUENCE [LARGE SCALE GENOMIC DNA]</scope>
    <source>
        <strain evidence="2 3">DSM 24629</strain>
    </source>
</reference>
<protein>
    <recommendedName>
        <fullName evidence="4">DUF2178 domain-containing protein</fullName>
    </recommendedName>
</protein>
<keyword evidence="1" id="KW-0812">Transmembrane</keyword>
<keyword evidence="1" id="KW-0472">Membrane</keyword>
<evidence type="ECO:0008006" key="4">
    <source>
        <dbReference type="Google" id="ProtNLM"/>
    </source>
</evidence>
<evidence type="ECO:0000313" key="2">
    <source>
        <dbReference type="EMBL" id="TCT12956.1"/>
    </source>
</evidence>
<keyword evidence="1" id="KW-1133">Transmembrane helix</keyword>
<organism evidence="2 3">
    <name type="scientific">Natranaerovirga pectinivora</name>
    <dbReference type="NCBI Taxonomy" id="682400"/>
    <lineage>
        <taxon>Bacteria</taxon>
        <taxon>Bacillati</taxon>
        <taxon>Bacillota</taxon>
        <taxon>Clostridia</taxon>
        <taxon>Lachnospirales</taxon>
        <taxon>Natranaerovirgaceae</taxon>
        <taxon>Natranaerovirga</taxon>
    </lineage>
</organism>
<name>A0A4R3MI53_9FIRM</name>
<dbReference type="AlphaFoldDB" id="A0A4R3MI53"/>
<dbReference type="Pfam" id="PF09946">
    <property type="entry name" value="DUF2178"/>
    <property type="match status" value="1"/>
</dbReference>
<feature type="transmembrane region" description="Helical" evidence="1">
    <location>
        <begin position="37"/>
        <end position="56"/>
    </location>
</feature>